<keyword evidence="8" id="KW-1185">Reference proteome</keyword>
<accession>U5VRI4</accession>
<reference evidence="7 8" key="1">
    <citation type="journal article" date="2014" name="J. Biotechnol.">
        <title>Complete genome sequence of the actinobacterium Actinoplanes friuliensis HAG 010964, producer of the lipopeptide antibiotic friulimycin.</title>
        <authorList>
            <person name="Ruckert C."/>
            <person name="Szczepanowski R."/>
            <person name="Albersmeier A."/>
            <person name="Goesmann A."/>
            <person name="Fischer N."/>
            <person name="Steinkamper A."/>
            <person name="Puhler A."/>
            <person name="Biener R."/>
            <person name="Schwartz D."/>
            <person name="Kalinowski J."/>
        </authorList>
    </citation>
    <scope>NUCLEOTIDE SEQUENCE [LARGE SCALE GENOMIC DNA]</scope>
    <source>
        <strain evidence="7 8">DSM 7358</strain>
    </source>
</reference>
<dbReference type="Pfam" id="PF07690">
    <property type="entry name" value="MFS_1"/>
    <property type="match status" value="1"/>
</dbReference>
<keyword evidence="3 5" id="KW-1133">Transmembrane helix</keyword>
<dbReference type="PROSITE" id="PS50850">
    <property type="entry name" value="MFS"/>
    <property type="match status" value="1"/>
</dbReference>
<evidence type="ECO:0000259" key="6">
    <source>
        <dbReference type="PROSITE" id="PS50850"/>
    </source>
</evidence>
<keyword evidence="4 5" id="KW-0472">Membrane</keyword>
<dbReference type="InterPro" id="IPR011701">
    <property type="entry name" value="MFS"/>
</dbReference>
<feature type="transmembrane region" description="Helical" evidence="5">
    <location>
        <begin position="397"/>
        <end position="416"/>
    </location>
</feature>
<dbReference type="STRING" id="1246995.AFR_06295"/>
<dbReference type="PANTHER" id="PTHR42718">
    <property type="entry name" value="MAJOR FACILITATOR SUPERFAMILY MULTIDRUG TRANSPORTER MFSC"/>
    <property type="match status" value="1"/>
</dbReference>
<proteinExistence type="predicted"/>
<evidence type="ECO:0000313" key="7">
    <source>
        <dbReference type="EMBL" id="AGZ39548.1"/>
    </source>
</evidence>
<dbReference type="PATRIC" id="fig|1246995.3.peg.1277"/>
<dbReference type="HOGENOM" id="CLU_000960_28_2_11"/>
<dbReference type="EMBL" id="CP006272">
    <property type="protein sequence ID" value="AGZ39548.1"/>
    <property type="molecule type" value="Genomic_DNA"/>
</dbReference>
<feature type="transmembrane region" description="Helical" evidence="5">
    <location>
        <begin position="135"/>
        <end position="160"/>
    </location>
</feature>
<dbReference type="KEGG" id="afs:AFR_06295"/>
<feature type="transmembrane region" description="Helical" evidence="5">
    <location>
        <begin position="73"/>
        <end position="93"/>
    </location>
</feature>
<dbReference type="AlphaFoldDB" id="U5VRI4"/>
<name>U5VRI4_9ACTN</name>
<evidence type="ECO:0000256" key="4">
    <source>
        <dbReference type="ARBA" id="ARBA00023136"/>
    </source>
</evidence>
<sequence>MEKRWWVLVVVLTGGVMDLLDSTVMTVAGPSVRVGLGGTEATLQWLTAGYVLPFGVLLVIGGRLGDRWGRRRLFLIGATGFTLASLVCALAVSPTMLISARVAQGALGALMIPQGFGVLSTVFTGVRERGRAFSLFGPVSALAGIGGPILAGLLIAWNLGGLDWRLIFLINVPLGAFAILGALAWMPADDGDRAARLDPIGAVLVAAGSAGLVLPLIQGREAGWPWWTFALPAIAVLAFAALARRQTTSLFPILAPALLRKRPFVAGLSVAVLLFAGTGGLMLILSLFLQLGLHYSALHTGLALAPVAVGIAASSLLVPALFSRLGRRLLHIGLGVELIGVLGFAVVAAVGPTDLAFAAAGLVSGLGLGLLFGPLIQSTLAVAAPGEVGSASGTINAVQQIATALGVAVLGTVFLADAAPAHALITGALIVAATCVLCAVVVLALPTAERNAAA</sequence>
<evidence type="ECO:0000256" key="2">
    <source>
        <dbReference type="ARBA" id="ARBA00022692"/>
    </source>
</evidence>
<dbReference type="PANTHER" id="PTHR42718:SF39">
    <property type="entry name" value="ACTINORHODIN TRANSPORTER-RELATED"/>
    <property type="match status" value="1"/>
</dbReference>
<dbReference type="OrthoDB" id="783189at2"/>
<feature type="transmembrane region" description="Helical" evidence="5">
    <location>
        <begin position="264"/>
        <end position="289"/>
    </location>
</feature>
<evidence type="ECO:0000256" key="5">
    <source>
        <dbReference type="SAM" id="Phobius"/>
    </source>
</evidence>
<comment type="subcellular location">
    <subcellularLocation>
        <location evidence="1">Cell membrane</location>
        <topology evidence="1">Multi-pass membrane protein</topology>
    </subcellularLocation>
</comment>
<evidence type="ECO:0000256" key="1">
    <source>
        <dbReference type="ARBA" id="ARBA00004651"/>
    </source>
</evidence>
<dbReference type="eggNOG" id="COG0477">
    <property type="taxonomic scope" value="Bacteria"/>
</dbReference>
<protein>
    <submittedName>
        <fullName evidence="7">Putative drug resistance protein</fullName>
    </submittedName>
</protein>
<dbReference type="GO" id="GO:0022857">
    <property type="term" value="F:transmembrane transporter activity"/>
    <property type="evidence" value="ECO:0007669"/>
    <property type="project" value="InterPro"/>
</dbReference>
<feature type="transmembrane region" description="Helical" evidence="5">
    <location>
        <begin position="301"/>
        <end position="322"/>
    </location>
</feature>
<dbReference type="Proteomes" id="UP000017746">
    <property type="component" value="Chromosome"/>
</dbReference>
<dbReference type="Gene3D" id="1.20.1250.20">
    <property type="entry name" value="MFS general substrate transporter like domains"/>
    <property type="match status" value="1"/>
</dbReference>
<feature type="transmembrane region" description="Helical" evidence="5">
    <location>
        <begin position="42"/>
        <end position="61"/>
    </location>
</feature>
<dbReference type="Gene3D" id="1.20.1720.10">
    <property type="entry name" value="Multidrug resistance protein D"/>
    <property type="match status" value="1"/>
</dbReference>
<feature type="transmembrane region" description="Helical" evidence="5">
    <location>
        <begin position="166"/>
        <end position="188"/>
    </location>
</feature>
<feature type="transmembrane region" description="Helical" evidence="5">
    <location>
        <begin position="356"/>
        <end position="376"/>
    </location>
</feature>
<dbReference type="SUPFAM" id="SSF103473">
    <property type="entry name" value="MFS general substrate transporter"/>
    <property type="match status" value="1"/>
</dbReference>
<dbReference type="RefSeq" id="WP_023359079.1">
    <property type="nucleotide sequence ID" value="NC_022657.1"/>
</dbReference>
<organism evidence="7 8">
    <name type="scientific">Actinoplanes friuliensis DSM 7358</name>
    <dbReference type="NCBI Taxonomy" id="1246995"/>
    <lineage>
        <taxon>Bacteria</taxon>
        <taxon>Bacillati</taxon>
        <taxon>Actinomycetota</taxon>
        <taxon>Actinomycetes</taxon>
        <taxon>Micromonosporales</taxon>
        <taxon>Micromonosporaceae</taxon>
        <taxon>Actinoplanes</taxon>
    </lineage>
</organism>
<feature type="domain" description="Major facilitator superfamily (MFS) profile" evidence="6">
    <location>
        <begin position="7"/>
        <end position="450"/>
    </location>
</feature>
<feature type="transmembrane region" description="Helical" evidence="5">
    <location>
        <begin position="105"/>
        <end position="123"/>
    </location>
</feature>
<feature type="transmembrane region" description="Helical" evidence="5">
    <location>
        <begin position="224"/>
        <end position="243"/>
    </location>
</feature>
<feature type="transmembrane region" description="Helical" evidence="5">
    <location>
        <begin position="200"/>
        <end position="218"/>
    </location>
</feature>
<gene>
    <name evidence="7" type="ORF">AFR_06295</name>
</gene>
<feature type="transmembrane region" description="Helical" evidence="5">
    <location>
        <begin position="422"/>
        <end position="445"/>
    </location>
</feature>
<evidence type="ECO:0000256" key="3">
    <source>
        <dbReference type="ARBA" id="ARBA00022989"/>
    </source>
</evidence>
<dbReference type="CDD" id="cd17321">
    <property type="entry name" value="MFS_MMR_MDR_like"/>
    <property type="match status" value="1"/>
</dbReference>
<dbReference type="InterPro" id="IPR036259">
    <property type="entry name" value="MFS_trans_sf"/>
</dbReference>
<dbReference type="InterPro" id="IPR020846">
    <property type="entry name" value="MFS_dom"/>
</dbReference>
<keyword evidence="2 5" id="KW-0812">Transmembrane</keyword>
<dbReference type="GO" id="GO:0005886">
    <property type="term" value="C:plasma membrane"/>
    <property type="evidence" value="ECO:0007669"/>
    <property type="project" value="UniProtKB-SubCell"/>
</dbReference>
<evidence type="ECO:0000313" key="8">
    <source>
        <dbReference type="Proteomes" id="UP000017746"/>
    </source>
</evidence>
<feature type="transmembrane region" description="Helical" evidence="5">
    <location>
        <begin position="329"/>
        <end position="350"/>
    </location>
</feature>